<protein>
    <recommendedName>
        <fullName evidence="3">Serpin domain-containing protein</fullName>
    </recommendedName>
</protein>
<organism evidence="4 5">
    <name type="scientific">Tetradesmus obliquus</name>
    <name type="common">Green alga</name>
    <name type="synonym">Acutodesmus obliquus</name>
    <dbReference type="NCBI Taxonomy" id="3088"/>
    <lineage>
        <taxon>Eukaryota</taxon>
        <taxon>Viridiplantae</taxon>
        <taxon>Chlorophyta</taxon>
        <taxon>core chlorophytes</taxon>
        <taxon>Chlorophyceae</taxon>
        <taxon>CS clade</taxon>
        <taxon>Sphaeropleales</taxon>
        <taxon>Scenedesmaceae</taxon>
        <taxon>Tetradesmus</taxon>
    </lineage>
</organism>
<dbReference type="InterPro" id="IPR042178">
    <property type="entry name" value="Serpin_sf_1"/>
</dbReference>
<dbReference type="PROSITE" id="PS00284">
    <property type="entry name" value="SERPIN"/>
    <property type="match status" value="1"/>
</dbReference>
<keyword evidence="5" id="KW-1185">Reference proteome</keyword>
<sequence length="438" mass="47729">MTHKPQLRESLWRLDWCDLPSHLRRIAVTGQPRLKAGAGPLSQTHRELWAALSQSPAAALGNASLPALTQAEAALNNQTAALLAALLAQTRSSSGSSSSSSSTELGIANGVWTKQLPVQQAFADSMWRLYRTPVKAVNSSDPINMCLLPPLLLLLLLLLLLAQTPVKAVNSSDPINAWARDKTGGRISQAVPPGTPFDLIVTNTVYFRAAWQFGFDPGATMDQDFTTYVNGTPQVVQVKMMYRKFQTSDLVTGDEVLYGLLPGWFRAVKLPYKDSSIVAYAVLPDAARYSNASIDAAAADVSPMLLFNTSLWRPLWRFGGKLEVQVPRFKITTNQIQLKQALRALNITAAFSATAADFSRLSAQPTFITDVVQSVAVNVDERGTEAAAVTAGMMTVTEYIPERVTPLVFNRPFLFWIVDDATQTVLFQGTVKDPSKTS</sequence>
<dbReference type="Proteomes" id="UP001244341">
    <property type="component" value="Chromosome 5b"/>
</dbReference>
<evidence type="ECO:0000313" key="5">
    <source>
        <dbReference type="Proteomes" id="UP001244341"/>
    </source>
</evidence>
<dbReference type="PANTHER" id="PTHR11461:SF211">
    <property type="entry name" value="GH10112P-RELATED"/>
    <property type="match status" value="1"/>
</dbReference>
<dbReference type="Gene3D" id="2.10.310.10">
    <property type="entry name" value="Serpins superfamily"/>
    <property type="match status" value="1"/>
</dbReference>
<dbReference type="EMBL" id="CP126212">
    <property type="protein sequence ID" value="WIA14033.1"/>
    <property type="molecule type" value="Genomic_DNA"/>
</dbReference>
<reference evidence="4 5" key="1">
    <citation type="submission" date="2023-05" db="EMBL/GenBank/DDBJ databases">
        <title>A 100% complete, gapless, phased diploid assembly of the Scenedesmus obliquus UTEX 3031 genome.</title>
        <authorList>
            <person name="Biondi T.C."/>
            <person name="Hanschen E.R."/>
            <person name="Kwon T."/>
            <person name="Eng W."/>
            <person name="Kruse C.P.S."/>
            <person name="Koehler S.I."/>
            <person name="Kunde Y."/>
            <person name="Gleasner C.D."/>
            <person name="You Mak K.T."/>
            <person name="Polle J."/>
            <person name="Hovde B.T."/>
            <person name="Starkenburg S.R."/>
        </authorList>
    </citation>
    <scope>NUCLEOTIDE SEQUENCE [LARGE SCALE GENOMIC DNA]</scope>
    <source>
        <strain evidence="4 5">DOE0152z</strain>
    </source>
</reference>
<evidence type="ECO:0000313" key="4">
    <source>
        <dbReference type="EMBL" id="WIA14033.1"/>
    </source>
</evidence>
<proteinExistence type="inferred from homology"/>
<gene>
    <name evidence="4" type="ORF">OEZ85_002591</name>
</gene>
<evidence type="ECO:0000256" key="1">
    <source>
        <dbReference type="ARBA" id="ARBA00009500"/>
    </source>
</evidence>
<dbReference type="InterPro" id="IPR000215">
    <property type="entry name" value="Serpin_fam"/>
</dbReference>
<comment type="similarity">
    <text evidence="1 2">Belongs to the serpin family.</text>
</comment>
<dbReference type="Gene3D" id="3.30.497.10">
    <property type="entry name" value="Antithrombin, subunit I, domain 2"/>
    <property type="match status" value="1"/>
</dbReference>
<dbReference type="InterPro" id="IPR036186">
    <property type="entry name" value="Serpin_sf"/>
</dbReference>
<dbReference type="PANTHER" id="PTHR11461">
    <property type="entry name" value="SERINE PROTEASE INHIBITOR, SERPIN"/>
    <property type="match status" value="1"/>
</dbReference>
<dbReference type="InterPro" id="IPR023795">
    <property type="entry name" value="Serpin_CS"/>
</dbReference>
<dbReference type="Gene3D" id="2.30.39.10">
    <property type="entry name" value="Alpha-1-antitrypsin, domain 1"/>
    <property type="match status" value="1"/>
</dbReference>
<accession>A0ABY8U083</accession>
<evidence type="ECO:0000256" key="2">
    <source>
        <dbReference type="RuleBase" id="RU000411"/>
    </source>
</evidence>
<evidence type="ECO:0000259" key="3">
    <source>
        <dbReference type="SMART" id="SM00093"/>
    </source>
</evidence>
<feature type="domain" description="Serpin" evidence="3">
    <location>
        <begin position="46"/>
        <end position="434"/>
    </location>
</feature>
<dbReference type="InterPro" id="IPR023796">
    <property type="entry name" value="Serpin_dom"/>
</dbReference>
<dbReference type="InterPro" id="IPR042185">
    <property type="entry name" value="Serpin_sf_2"/>
</dbReference>
<name>A0ABY8U083_TETOB</name>
<dbReference type="SUPFAM" id="SSF56574">
    <property type="entry name" value="Serpins"/>
    <property type="match status" value="1"/>
</dbReference>
<dbReference type="Pfam" id="PF00079">
    <property type="entry name" value="Serpin"/>
    <property type="match status" value="1"/>
</dbReference>
<dbReference type="SMART" id="SM00093">
    <property type="entry name" value="SERPIN"/>
    <property type="match status" value="1"/>
</dbReference>